<gene>
    <name evidence="3" type="ORF">FDB51_06065</name>
</gene>
<dbReference type="PROSITE" id="PS50005">
    <property type="entry name" value="TPR"/>
    <property type="match status" value="1"/>
</dbReference>
<feature type="repeat" description="TPR" evidence="1">
    <location>
        <begin position="115"/>
        <end position="148"/>
    </location>
</feature>
<name>A0A846JSE5_CLOBO</name>
<comment type="caution">
    <text evidence="3">The sequence shown here is derived from an EMBL/GenBank/DDBJ whole genome shotgun (WGS) entry which is preliminary data.</text>
</comment>
<dbReference type="InterPro" id="IPR019734">
    <property type="entry name" value="TPR_rpt"/>
</dbReference>
<keyword evidence="1" id="KW-0802">TPR repeat</keyword>
<evidence type="ECO:0000256" key="1">
    <source>
        <dbReference type="PROSITE-ProRule" id="PRU00339"/>
    </source>
</evidence>
<organism evidence="3 4">
    <name type="scientific">Clostridium botulinum</name>
    <dbReference type="NCBI Taxonomy" id="1491"/>
    <lineage>
        <taxon>Bacteria</taxon>
        <taxon>Bacillati</taxon>
        <taxon>Bacillota</taxon>
        <taxon>Clostridia</taxon>
        <taxon>Eubacteriales</taxon>
        <taxon>Clostridiaceae</taxon>
        <taxon>Clostridium</taxon>
    </lineage>
</organism>
<dbReference type="SUPFAM" id="SSF48452">
    <property type="entry name" value="TPR-like"/>
    <property type="match status" value="1"/>
</dbReference>
<reference evidence="3 4" key="1">
    <citation type="submission" date="2019-04" db="EMBL/GenBank/DDBJ databases">
        <title>Genome sequencing of Clostridium botulinum Groups I-IV and Clostridium butyricum.</title>
        <authorList>
            <person name="Brunt J."/>
            <person name="Van Vliet A.H.M."/>
            <person name="Stringer S.C."/>
            <person name="Carter A.T."/>
            <person name="Peck M.W."/>
        </authorList>
    </citation>
    <scope>NUCLEOTIDE SEQUENCE [LARGE SCALE GENOMIC DNA]</scope>
    <source>
        <strain evidence="3 4">CB-K-33E</strain>
    </source>
</reference>
<proteinExistence type="predicted"/>
<dbReference type="InterPro" id="IPR011990">
    <property type="entry name" value="TPR-like_helical_dom_sf"/>
</dbReference>
<accession>A0A846JSE5</accession>
<dbReference type="Proteomes" id="UP000473681">
    <property type="component" value="Unassembled WGS sequence"/>
</dbReference>
<sequence length="511" mass="60475">MANEVCKYINPFDDLVVEFAQKFDVAYEKQKIEDVEQLIDVALLSIRSLSPASQASLYYSLGTAFGDLETISEKYQNESNLEKQIFYFRESLNILSITDELNKEEYSPYILGLKMPLYTNYANCLDKTGRKIIALEYYNKALSINPHFAMAIGNAGSSYLHYSMLVYDPAHRDYFNYFAYHNLKKALFIKDGIHNSAEQAFKKCLESYDKEYIKEVLEHDLNIPKYSYENTDEFNYRRWALKERLFLNPLNDLPVFEMCFAADVIHLPSMVVQLDAKPILHGLYNQLKQEYVFARYYYYESLQAKDCVHFADRDTFLLQFSDYPQYSIRIEKMKSSFRILYSLLDKVAFFINQYFDLGIQERDITFRSIWREEKNGKSGYKYKNKLNANDNFALSSIYWISKDIYEKLYKSPNPNAKELNDIRNSLEHKYVKIYSEFFPIRNDGTIDNLAYYLSEKKLKQITLDMMKLIREVLINLSLAVHIEETKRSKKRSNETIIPTINFIDYDDEWKM</sequence>
<dbReference type="Pfam" id="PF18733">
    <property type="entry name" value="HEPN_LA2681"/>
    <property type="match status" value="1"/>
</dbReference>
<dbReference type="EMBL" id="SWVK01000006">
    <property type="protein sequence ID" value="NFN34708.1"/>
    <property type="molecule type" value="Genomic_DNA"/>
</dbReference>
<evidence type="ECO:0000313" key="3">
    <source>
        <dbReference type="EMBL" id="NFN34708.1"/>
    </source>
</evidence>
<dbReference type="AlphaFoldDB" id="A0A846JSE5"/>
<protein>
    <recommendedName>
        <fullName evidence="2">LA2681-like HEPN domain-containing protein</fullName>
    </recommendedName>
</protein>
<dbReference type="Pfam" id="PF13181">
    <property type="entry name" value="TPR_8"/>
    <property type="match status" value="1"/>
</dbReference>
<feature type="domain" description="LA2681-like HEPN" evidence="2">
    <location>
        <begin position="273"/>
        <end position="483"/>
    </location>
</feature>
<dbReference type="InterPro" id="IPR040826">
    <property type="entry name" value="HEPN_LA2681"/>
</dbReference>
<evidence type="ECO:0000313" key="4">
    <source>
        <dbReference type="Proteomes" id="UP000473681"/>
    </source>
</evidence>
<dbReference type="Gene3D" id="1.25.40.10">
    <property type="entry name" value="Tetratricopeptide repeat domain"/>
    <property type="match status" value="1"/>
</dbReference>
<evidence type="ECO:0000259" key="2">
    <source>
        <dbReference type="Pfam" id="PF18733"/>
    </source>
</evidence>